<keyword evidence="14" id="KW-1185">Reference proteome</keyword>
<feature type="transmembrane region" description="Helical" evidence="11">
    <location>
        <begin position="9"/>
        <end position="29"/>
    </location>
</feature>
<sequence>MNIHGRHDAILAGFILCSLLLHFLLLHFLPARRLNDLRQKEPVVVEVRPPQNRDRELDLPPQPDQPEPRKKPAKRLGPADLTVPKEVAPKGDAPEDRLPVPKPPAQAKPPQPSSTAKASKAASLPDPAAIDLNLSQNTRTRYQEEWRRKYRQDVEAGDAVWLDTEKDILLSFFDRFRRNIYNVWNYPPPAAKRGEQGICLLEIIINRDGSVEAVKPLESSGFPTLDREAVAAVYRGAPYGQLPGAYTDDTLKIMAFFQYRLSLSGQRGGDIFGAR</sequence>
<dbReference type="PANTHER" id="PTHR33446">
    <property type="entry name" value="PROTEIN TONB-RELATED"/>
    <property type="match status" value="1"/>
</dbReference>
<evidence type="ECO:0000256" key="5">
    <source>
        <dbReference type="ARBA" id="ARBA00022519"/>
    </source>
</evidence>
<dbReference type="InterPro" id="IPR006260">
    <property type="entry name" value="TonB/TolA_C"/>
</dbReference>
<reference evidence="13 14" key="1">
    <citation type="journal article" date="2017" name="Genome Announc.">
        <title>Complete Genome Sequences of Two Acetylene-Fermenting Pelobacter acetylenicus Strains.</title>
        <authorList>
            <person name="Sutton J.M."/>
            <person name="Baesman S.M."/>
            <person name="Fierst J.L."/>
            <person name="Poret-Peterson A.T."/>
            <person name="Oremland R.S."/>
            <person name="Dunlap D.S."/>
            <person name="Akob D.M."/>
        </authorList>
    </citation>
    <scope>NUCLEOTIDE SEQUENCE [LARGE SCALE GENOMIC DNA]</scope>
    <source>
        <strain evidence="13 14">SFB93</strain>
    </source>
</reference>
<evidence type="ECO:0000256" key="3">
    <source>
        <dbReference type="ARBA" id="ARBA00022448"/>
    </source>
</evidence>
<evidence type="ECO:0000313" key="13">
    <source>
        <dbReference type="EMBL" id="APG28709.1"/>
    </source>
</evidence>
<keyword evidence="9 11" id="KW-0472">Membrane</keyword>
<evidence type="ECO:0000256" key="7">
    <source>
        <dbReference type="ARBA" id="ARBA00022927"/>
    </source>
</evidence>
<feature type="compositionally biased region" description="Basic and acidic residues" evidence="10">
    <location>
        <begin position="87"/>
        <end position="99"/>
    </location>
</feature>
<dbReference type="PROSITE" id="PS52015">
    <property type="entry name" value="TONB_CTD"/>
    <property type="match status" value="1"/>
</dbReference>
<dbReference type="InterPro" id="IPR051045">
    <property type="entry name" value="TonB-dependent_transducer"/>
</dbReference>
<evidence type="ECO:0000256" key="8">
    <source>
        <dbReference type="ARBA" id="ARBA00022989"/>
    </source>
</evidence>
<accession>A0A1L3GS13</accession>
<dbReference type="AlphaFoldDB" id="A0A1L3GS13"/>
<keyword evidence="7" id="KW-0653">Protein transport</keyword>
<dbReference type="Proteomes" id="UP000182517">
    <property type="component" value="Chromosome"/>
</dbReference>
<keyword evidence="3" id="KW-0813">Transport</keyword>
<dbReference type="Gene3D" id="3.30.1150.10">
    <property type="match status" value="1"/>
</dbReference>
<evidence type="ECO:0000256" key="2">
    <source>
        <dbReference type="ARBA" id="ARBA00006555"/>
    </source>
</evidence>
<dbReference type="KEGG" id="pef:A7E78_13230"/>
<evidence type="ECO:0000256" key="10">
    <source>
        <dbReference type="SAM" id="MobiDB-lite"/>
    </source>
</evidence>
<keyword evidence="4" id="KW-1003">Cell membrane</keyword>
<dbReference type="STRING" id="1842532.A7E78_13230"/>
<feature type="domain" description="TonB C-terminal" evidence="12">
    <location>
        <begin position="171"/>
        <end position="268"/>
    </location>
</feature>
<comment type="similarity">
    <text evidence="2">Belongs to the TonB family.</text>
</comment>
<evidence type="ECO:0000256" key="6">
    <source>
        <dbReference type="ARBA" id="ARBA00022692"/>
    </source>
</evidence>
<name>A0A1L3GS13_9BACT</name>
<keyword evidence="6 11" id="KW-0812">Transmembrane</keyword>
<feature type="region of interest" description="Disordered" evidence="10">
    <location>
        <begin position="45"/>
        <end position="129"/>
    </location>
</feature>
<evidence type="ECO:0000256" key="1">
    <source>
        <dbReference type="ARBA" id="ARBA00004383"/>
    </source>
</evidence>
<dbReference type="GO" id="GO:0098797">
    <property type="term" value="C:plasma membrane protein complex"/>
    <property type="evidence" value="ECO:0007669"/>
    <property type="project" value="TreeGrafter"/>
</dbReference>
<dbReference type="GO" id="GO:0031992">
    <property type="term" value="F:energy transducer activity"/>
    <property type="evidence" value="ECO:0007669"/>
    <property type="project" value="TreeGrafter"/>
</dbReference>
<dbReference type="EMBL" id="CP015519">
    <property type="protein sequence ID" value="APG28709.1"/>
    <property type="molecule type" value="Genomic_DNA"/>
</dbReference>
<evidence type="ECO:0000256" key="4">
    <source>
        <dbReference type="ARBA" id="ARBA00022475"/>
    </source>
</evidence>
<gene>
    <name evidence="13" type="ORF">A7E78_13230</name>
</gene>
<evidence type="ECO:0000313" key="14">
    <source>
        <dbReference type="Proteomes" id="UP000182517"/>
    </source>
</evidence>
<evidence type="ECO:0000256" key="11">
    <source>
        <dbReference type="SAM" id="Phobius"/>
    </source>
</evidence>
<dbReference type="GO" id="GO:0055085">
    <property type="term" value="P:transmembrane transport"/>
    <property type="evidence" value="ECO:0007669"/>
    <property type="project" value="InterPro"/>
</dbReference>
<organism evidence="13 14">
    <name type="scientific">Syntrophotalea acetylenivorans</name>
    <dbReference type="NCBI Taxonomy" id="1842532"/>
    <lineage>
        <taxon>Bacteria</taxon>
        <taxon>Pseudomonadati</taxon>
        <taxon>Thermodesulfobacteriota</taxon>
        <taxon>Desulfuromonadia</taxon>
        <taxon>Desulfuromonadales</taxon>
        <taxon>Syntrophotaleaceae</taxon>
        <taxon>Syntrophotalea</taxon>
    </lineage>
</organism>
<dbReference type="InterPro" id="IPR037682">
    <property type="entry name" value="TonB_C"/>
</dbReference>
<dbReference type="NCBIfam" id="TIGR01352">
    <property type="entry name" value="tonB_Cterm"/>
    <property type="match status" value="1"/>
</dbReference>
<comment type="subcellular location">
    <subcellularLocation>
        <location evidence="1">Cell inner membrane</location>
        <topology evidence="1">Single-pass membrane protein</topology>
        <orientation evidence="1">Periplasmic side</orientation>
    </subcellularLocation>
</comment>
<proteinExistence type="inferred from homology"/>
<feature type="compositionally biased region" description="Low complexity" evidence="10">
    <location>
        <begin position="113"/>
        <end position="125"/>
    </location>
</feature>
<dbReference type="SUPFAM" id="SSF74653">
    <property type="entry name" value="TolA/TonB C-terminal domain"/>
    <property type="match status" value="1"/>
</dbReference>
<feature type="compositionally biased region" description="Pro residues" evidence="10">
    <location>
        <begin position="100"/>
        <end position="112"/>
    </location>
</feature>
<evidence type="ECO:0000259" key="12">
    <source>
        <dbReference type="PROSITE" id="PS52015"/>
    </source>
</evidence>
<protein>
    <recommendedName>
        <fullName evidence="12">TonB C-terminal domain-containing protein</fullName>
    </recommendedName>
</protein>
<evidence type="ECO:0000256" key="9">
    <source>
        <dbReference type="ARBA" id="ARBA00023136"/>
    </source>
</evidence>
<dbReference type="Pfam" id="PF03544">
    <property type="entry name" value="TonB_C"/>
    <property type="match status" value="1"/>
</dbReference>
<keyword evidence="5" id="KW-0997">Cell inner membrane</keyword>
<dbReference type="GO" id="GO:0015031">
    <property type="term" value="P:protein transport"/>
    <property type="evidence" value="ECO:0007669"/>
    <property type="project" value="UniProtKB-KW"/>
</dbReference>
<keyword evidence="8 11" id="KW-1133">Transmembrane helix</keyword>
<dbReference type="PANTHER" id="PTHR33446:SF2">
    <property type="entry name" value="PROTEIN TONB"/>
    <property type="match status" value="1"/>
</dbReference>